<name>A0A2X0XMG8_9BACI</name>
<dbReference type="AlphaFoldDB" id="A0A2X0XMG8"/>
<dbReference type="STRING" id="1421.A2J09_02590"/>
<dbReference type="Proteomes" id="UP000251431">
    <property type="component" value="Unassembled WGS sequence"/>
</dbReference>
<dbReference type="InterPro" id="IPR017871">
    <property type="entry name" value="ABC_transporter-like_CS"/>
</dbReference>
<dbReference type="EMBL" id="UAQE01000001">
    <property type="protein sequence ID" value="SPU00139.1"/>
    <property type="molecule type" value="Genomic_DNA"/>
</dbReference>
<dbReference type="GO" id="GO:0016887">
    <property type="term" value="F:ATP hydrolysis activity"/>
    <property type="evidence" value="ECO:0007669"/>
    <property type="project" value="InterPro"/>
</dbReference>
<proteinExistence type="predicted"/>
<keyword evidence="5" id="KW-0378">Hydrolase</keyword>
<dbReference type="GO" id="GO:0005524">
    <property type="term" value="F:ATP binding"/>
    <property type="evidence" value="ECO:0007669"/>
    <property type="project" value="UniProtKB-KW"/>
</dbReference>
<protein>
    <submittedName>
        <fullName evidence="5">ABC transporter ATP-binding protein</fullName>
        <ecNumber evidence="5">3.6.3.-</ecNumber>
    </submittedName>
</protein>
<gene>
    <name evidence="5" type="primary">lptB_2</name>
    <name evidence="5" type="ORF">NCTC7582_03021</name>
</gene>
<dbReference type="Gene3D" id="3.40.50.300">
    <property type="entry name" value="P-loop containing nucleotide triphosphate hydrolases"/>
    <property type="match status" value="1"/>
</dbReference>
<dbReference type="SMART" id="SM00382">
    <property type="entry name" value="AAA"/>
    <property type="match status" value="1"/>
</dbReference>
<accession>A0A2X0XMG8</accession>
<dbReference type="EC" id="3.6.3.-" evidence="5"/>
<dbReference type="Pfam" id="PF00005">
    <property type="entry name" value="ABC_tran"/>
    <property type="match status" value="1"/>
</dbReference>
<dbReference type="PROSITE" id="PS00211">
    <property type="entry name" value="ABC_TRANSPORTER_1"/>
    <property type="match status" value="1"/>
</dbReference>
<dbReference type="SUPFAM" id="SSF52540">
    <property type="entry name" value="P-loop containing nucleoside triphosphate hydrolases"/>
    <property type="match status" value="1"/>
</dbReference>
<evidence type="ECO:0000313" key="5">
    <source>
        <dbReference type="EMBL" id="SPU00139.1"/>
    </source>
</evidence>
<feature type="domain" description="ABC transporter" evidence="4">
    <location>
        <begin position="7"/>
        <end position="232"/>
    </location>
</feature>
<dbReference type="InterPro" id="IPR003439">
    <property type="entry name" value="ABC_transporter-like_ATP-bd"/>
</dbReference>
<dbReference type="InterPro" id="IPR027417">
    <property type="entry name" value="P-loop_NTPase"/>
</dbReference>
<sequence>MSINVRLEINNITKKFKHKTAVSSFSMVIDSNECVGLIGPNGAGKSTLIQIIADILYADEGDIVLDGQKISKMKNHIGYLPQYPNFFSWMTASETLAFMGTLSGISKNQLQKDIPILLEKVGLGKEAHAHVGTFSGGMKQRLGIAQALLHKPAFIIMDEPVSALDPIGRREVLNLLKDIKKETTILLSTHILGDAEEVCERFVVIKNGYKIEDATKLELLNRYQDSAIFLAVQKKDVKWLTTIEHLPYVKRIENCGDGFKVYVNHLEEDAHRLLQYGLDSNVLFTKFDLGLQESLEEIFLELVV</sequence>
<keyword evidence="3 5" id="KW-0067">ATP-binding</keyword>
<evidence type="ECO:0000313" key="6">
    <source>
        <dbReference type="Proteomes" id="UP000251431"/>
    </source>
</evidence>
<dbReference type="InterPro" id="IPR051782">
    <property type="entry name" value="ABC_Transporter_VariousFunc"/>
</dbReference>
<keyword evidence="2" id="KW-0547">Nucleotide-binding</keyword>
<evidence type="ECO:0000256" key="2">
    <source>
        <dbReference type="ARBA" id="ARBA00022741"/>
    </source>
</evidence>
<dbReference type="PANTHER" id="PTHR42939:SF1">
    <property type="entry name" value="ABC TRANSPORTER ATP-BINDING PROTEIN ALBC-RELATED"/>
    <property type="match status" value="1"/>
</dbReference>
<evidence type="ECO:0000256" key="1">
    <source>
        <dbReference type="ARBA" id="ARBA00022448"/>
    </source>
</evidence>
<evidence type="ECO:0000259" key="4">
    <source>
        <dbReference type="PROSITE" id="PS50893"/>
    </source>
</evidence>
<reference evidence="5 6" key="1">
    <citation type="submission" date="2018-06" db="EMBL/GenBank/DDBJ databases">
        <authorList>
            <consortium name="Pathogen Informatics"/>
            <person name="Doyle S."/>
        </authorList>
    </citation>
    <scope>NUCLEOTIDE SEQUENCE [LARGE SCALE GENOMIC DNA]</scope>
    <source>
        <strain evidence="5 6">NCTC7582</strain>
    </source>
</reference>
<keyword evidence="1" id="KW-0813">Transport</keyword>
<dbReference type="InterPro" id="IPR003593">
    <property type="entry name" value="AAA+_ATPase"/>
</dbReference>
<evidence type="ECO:0000256" key="3">
    <source>
        <dbReference type="ARBA" id="ARBA00022840"/>
    </source>
</evidence>
<dbReference type="PANTHER" id="PTHR42939">
    <property type="entry name" value="ABC TRANSPORTER ATP-BINDING PROTEIN ALBC-RELATED"/>
    <property type="match status" value="1"/>
</dbReference>
<dbReference type="PROSITE" id="PS50893">
    <property type="entry name" value="ABC_TRANSPORTER_2"/>
    <property type="match status" value="1"/>
</dbReference>
<organism evidence="5 6">
    <name type="scientific">Lysinibacillus capsici</name>
    <dbReference type="NCBI Taxonomy" id="2115968"/>
    <lineage>
        <taxon>Bacteria</taxon>
        <taxon>Bacillati</taxon>
        <taxon>Bacillota</taxon>
        <taxon>Bacilli</taxon>
        <taxon>Bacillales</taxon>
        <taxon>Bacillaceae</taxon>
        <taxon>Lysinibacillus</taxon>
    </lineage>
</organism>